<sequence length="69" mass="7352">MIHSHTITAGGKAALSAHHFEYPTRGKIRQRGMAANTNATEASCVICIEISSHSIASWAADMRIGVTTN</sequence>
<dbReference type="STRING" id="321267.SHM7688_00090"/>
<name>A0A0P1EJF3_9RHOB</name>
<protein>
    <submittedName>
        <fullName evidence="1">Uncharacterized protein</fullName>
    </submittedName>
</protein>
<dbReference type="Proteomes" id="UP000054823">
    <property type="component" value="Unassembled WGS sequence"/>
</dbReference>
<evidence type="ECO:0000313" key="2">
    <source>
        <dbReference type="Proteomes" id="UP000054823"/>
    </source>
</evidence>
<keyword evidence="2" id="KW-1185">Reference proteome</keyword>
<dbReference type="EMBL" id="CYPW01000001">
    <property type="protein sequence ID" value="CUH50663.1"/>
    <property type="molecule type" value="Genomic_DNA"/>
</dbReference>
<gene>
    <name evidence="1" type="ORF">SHM7688_00090</name>
</gene>
<proteinExistence type="predicted"/>
<accession>A0A0P1EJF3</accession>
<dbReference type="AlphaFoldDB" id="A0A0P1EJF3"/>
<organism evidence="1 2">
    <name type="scientific">Shimia marina</name>
    <dbReference type="NCBI Taxonomy" id="321267"/>
    <lineage>
        <taxon>Bacteria</taxon>
        <taxon>Pseudomonadati</taxon>
        <taxon>Pseudomonadota</taxon>
        <taxon>Alphaproteobacteria</taxon>
        <taxon>Rhodobacterales</taxon>
        <taxon>Roseobacteraceae</taxon>
    </lineage>
</organism>
<reference evidence="1 2" key="1">
    <citation type="submission" date="2015-09" db="EMBL/GenBank/DDBJ databases">
        <authorList>
            <consortium name="Swine Surveillance"/>
        </authorList>
    </citation>
    <scope>NUCLEOTIDE SEQUENCE [LARGE SCALE GENOMIC DNA]</scope>
    <source>
        <strain evidence="1 2">CECT 7688</strain>
    </source>
</reference>
<evidence type="ECO:0000313" key="1">
    <source>
        <dbReference type="EMBL" id="CUH50663.1"/>
    </source>
</evidence>